<name>A0ACA9Q1L4_9GLOM</name>
<organism evidence="1 2">
    <name type="scientific">Acaulospora colombiana</name>
    <dbReference type="NCBI Taxonomy" id="27376"/>
    <lineage>
        <taxon>Eukaryota</taxon>
        <taxon>Fungi</taxon>
        <taxon>Fungi incertae sedis</taxon>
        <taxon>Mucoromycota</taxon>
        <taxon>Glomeromycotina</taxon>
        <taxon>Glomeromycetes</taxon>
        <taxon>Diversisporales</taxon>
        <taxon>Acaulosporaceae</taxon>
        <taxon>Acaulospora</taxon>
    </lineage>
</organism>
<dbReference type="Proteomes" id="UP000789525">
    <property type="component" value="Unassembled WGS sequence"/>
</dbReference>
<reference evidence="1" key="1">
    <citation type="submission" date="2021-06" db="EMBL/GenBank/DDBJ databases">
        <authorList>
            <person name="Kallberg Y."/>
            <person name="Tangrot J."/>
            <person name="Rosling A."/>
        </authorList>
    </citation>
    <scope>NUCLEOTIDE SEQUENCE</scope>
    <source>
        <strain evidence="1">CL356</strain>
    </source>
</reference>
<proteinExistence type="predicted"/>
<dbReference type="EMBL" id="CAJVPT010042295">
    <property type="protein sequence ID" value="CAG8729750.1"/>
    <property type="molecule type" value="Genomic_DNA"/>
</dbReference>
<evidence type="ECO:0000313" key="2">
    <source>
        <dbReference type="Proteomes" id="UP000789525"/>
    </source>
</evidence>
<evidence type="ECO:0000313" key="1">
    <source>
        <dbReference type="EMBL" id="CAG8729750.1"/>
    </source>
</evidence>
<comment type="caution">
    <text evidence="1">The sequence shown here is derived from an EMBL/GenBank/DDBJ whole genome shotgun (WGS) entry which is preliminary data.</text>
</comment>
<protein>
    <submittedName>
        <fullName evidence="1">6656_t:CDS:1</fullName>
    </submittedName>
</protein>
<keyword evidence="2" id="KW-1185">Reference proteome</keyword>
<feature type="non-terminal residue" evidence="1">
    <location>
        <position position="259"/>
    </location>
</feature>
<accession>A0ACA9Q1L4</accession>
<gene>
    <name evidence="1" type="ORF">ACOLOM_LOCUS11563</name>
</gene>
<sequence>MGESRTELLQWLNELLDINYTKVEQCGTGAAYCQILDSIFGDVPMARVKFAAKHEYESLQNYKIMQNFFKAKKIDKNASVAALFLPHEMAADLHTQTIPVDKLVKCKMQDNLEFLQWIKRYWDQNYSGEPYNAAARRKGQAGDPPATIAPVGPGRSSGGTPSGSAPRGKTPVGGQRVTQTNVELLAMQTQVQELTTTMEGLEKERDFYFAKVCTQTSCSPISNVVAQLRDIEILVQQEFDAGKDDEVLKEIQKILYSTE</sequence>